<proteinExistence type="predicted"/>
<protein>
    <submittedName>
        <fullName evidence="2">Uncharacterized protein</fullName>
    </submittedName>
</protein>
<keyword evidence="1" id="KW-1133">Transmembrane helix</keyword>
<reference evidence="2 3" key="1">
    <citation type="submission" date="2017-08" db="EMBL/GenBank/DDBJ databases">
        <title>Infants hospitalized years apart are colonized by the same room-sourced microbial strains.</title>
        <authorList>
            <person name="Brooks B."/>
            <person name="Olm M.R."/>
            <person name="Firek B.A."/>
            <person name="Baker R."/>
            <person name="Thomas B.C."/>
            <person name="Morowitz M.J."/>
            <person name="Banfield J.F."/>
        </authorList>
    </citation>
    <scope>NUCLEOTIDE SEQUENCE [LARGE SCALE GENOMIC DNA]</scope>
    <source>
        <strain evidence="2">S2_003_000_R2_14</strain>
    </source>
</reference>
<feature type="transmembrane region" description="Helical" evidence="1">
    <location>
        <begin position="36"/>
        <end position="63"/>
    </location>
</feature>
<accession>A0A2W5W5P1</accession>
<gene>
    <name evidence="2" type="ORF">DI536_01125</name>
</gene>
<evidence type="ECO:0000313" key="2">
    <source>
        <dbReference type="EMBL" id="PZR18511.1"/>
    </source>
</evidence>
<keyword evidence="1" id="KW-0472">Membrane</keyword>
<keyword evidence="1" id="KW-0812">Transmembrane</keyword>
<dbReference type="EMBL" id="QFQP01000001">
    <property type="protein sequence ID" value="PZR18511.1"/>
    <property type="molecule type" value="Genomic_DNA"/>
</dbReference>
<evidence type="ECO:0000313" key="3">
    <source>
        <dbReference type="Proteomes" id="UP000249061"/>
    </source>
</evidence>
<dbReference type="Proteomes" id="UP000249061">
    <property type="component" value="Unassembled WGS sequence"/>
</dbReference>
<name>A0A2W5W5P1_9BACT</name>
<organism evidence="2 3">
    <name type="scientific">Archangium gephyra</name>
    <dbReference type="NCBI Taxonomy" id="48"/>
    <lineage>
        <taxon>Bacteria</taxon>
        <taxon>Pseudomonadati</taxon>
        <taxon>Myxococcota</taxon>
        <taxon>Myxococcia</taxon>
        <taxon>Myxococcales</taxon>
        <taxon>Cystobacterineae</taxon>
        <taxon>Archangiaceae</taxon>
        <taxon>Archangium</taxon>
    </lineage>
</organism>
<sequence length="74" mass="8013">MMRIALGGIGFFLLLHLCGFREDVGFLSGTVPTTALSLLCGLAYAGSWFFAVLVTPVLLLTALTTRRWPSTPRP</sequence>
<evidence type="ECO:0000256" key="1">
    <source>
        <dbReference type="SAM" id="Phobius"/>
    </source>
</evidence>
<dbReference type="AlphaFoldDB" id="A0A2W5W5P1"/>
<comment type="caution">
    <text evidence="2">The sequence shown here is derived from an EMBL/GenBank/DDBJ whole genome shotgun (WGS) entry which is preliminary data.</text>
</comment>